<dbReference type="PROSITE" id="PS50005">
    <property type="entry name" value="TPR"/>
    <property type="match status" value="3"/>
</dbReference>
<accession>A0A9D2FRX7</accession>
<organism evidence="4 5">
    <name type="scientific">Candidatus Blautia pullicola</name>
    <dbReference type="NCBI Taxonomy" id="2838498"/>
    <lineage>
        <taxon>Bacteria</taxon>
        <taxon>Bacillati</taxon>
        <taxon>Bacillota</taxon>
        <taxon>Clostridia</taxon>
        <taxon>Lachnospirales</taxon>
        <taxon>Lachnospiraceae</taxon>
        <taxon>Blautia</taxon>
    </lineage>
</organism>
<reference evidence="4" key="1">
    <citation type="journal article" date="2021" name="PeerJ">
        <title>Extensive microbial diversity within the chicken gut microbiome revealed by metagenomics and culture.</title>
        <authorList>
            <person name="Gilroy R."/>
            <person name="Ravi A."/>
            <person name="Getino M."/>
            <person name="Pursley I."/>
            <person name="Horton D.L."/>
            <person name="Alikhan N.F."/>
            <person name="Baker D."/>
            <person name="Gharbi K."/>
            <person name="Hall N."/>
            <person name="Watson M."/>
            <person name="Adriaenssens E.M."/>
            <person name="Foster-Nyarko E."/>
            <person name="Jarju S."/>
            <person name="Secka A."/>
            <person name="Antonio M."/>
            <person name="Oren A."/>
            <person name="Chaudhuri R.R."/>
            <person name="La Ragione R."/>
            <person name="Hildebrand F."/>
            <person name="Pallen M.J."/>
        </authorList>
    </citation>
    <scope>NUCLEOTIDE SEQUENCE</scope>
    <source>
        <strain evidence="4">1068</strain>
    </source>
</reference>
<dbReference type="SMART" id="SM00028">
    <property type="entry name" value="TPR"/>
    <property type="match status" value="7"/>
</dbReference>
<comment type="caution">
    <text evidence="4">The sequence shown here is derived from an EMBL/GenBank/DDBJ whole genome shotgun (WGS) entry which is preliminary data.</text>
</comment>
<dbReference type="InterPro" id="IPR050498">
    <property type="entry name" value="Ycf3"/>
</dbReference>
<evidence type="ECO:0000256" key="1">
    <source>
        <dbReference type="ARBA" id="ARBA00022737"/>
    </source>
</evidence>
<gene>
    <name evidence="4" type="ORF">H9809_08225</name>
</gene>
<dbReference type="AlphaFoldDB" id="A0A9D2FRX7"/>
<evidence type="ECO:0000313" key="4">
    <source>
        <dbReference type="EMBL" id="HIZ65868.1"/>
    </source>
</evidence>
<feature type="repeat" description="TPR" evidence="3">
    <location>
        <begin position="45"/>
        <end position="78"/>
    </location>
</feature>
<proteinExistence type="predicted"/>
<dbReference type="InterPro" id="IPR019734">
    <property type="entry name" value="TPR_rpt"/>
</dbReference>
<protein>
    <submittedName>
        <fullName evidence="4">Tetratricopeptide repeat protein</fullName>
    </submittedName>
</protein>
<dbReference type="Pfam" id="PF13181">
    <property type="entry name" value="TPR_8"/>
    <property type="match status" value="3"/>
</dbReference>
<dbReference type="EMBL" id="DXBG01000189">
    <property type="protein sequence ID" value="HIZ65868.1"/>
    <property type="molecule type" value="Genomic_DNA"/>
</dbReference>
<dbReference type="Proteomes" id="UP000824056">
    <property type="component" value="Unassembled WGS sequence"/>
</dbReference>
<keyword evidence="2 3" id="KW-0802">TPR repeat</keyword>
<feature type="repeat" description="TPR" evidence="3">
    <location>
        <begin position="216"/>
        <end position="249"/>
    </location>
</feature>
<dbReference type="InterPro" id="IPR011990">
    <property type="entry name" value="TPR-like_helical_dom_sf"/>
</dbReference>
<dbReference type="Pfam" id="PF13432">
    <property type="entry name" value="TPR_16"/>
    <property type="match status" value="2"/>
</dbReference>
<name>A0A9D2FRX7_9FIRM</name>
<dbReference type="SUPFAM" id="SSF48452">
    <property type="entry name" value="TPR-like"/>
    <property type="match status" value="2"/>
</dbReference>
<sequence>MCLLGGCKKDSPTAYELGRENLEKGNYTEAIENFQDAVQEGEKGAQSWRGIGVCWSSQGVFDKAQEAFETALSLISKSDKAMSRDLCLYLADAQYHQGDYEGCIETCDRLLKESKEKDGYFLRGSAYLHLGQYKQADTNFGKVISGSKDYQDYLDIYRIYRECDLNADGVEYLEDALEISPKTGEDYYNRGRVYFYLAEYTKAEKELKKALDKEWKDAGPYLGKLYLAAGDKENAVEQYQKCLDIEGQEAAGYNGLAYCSIQEEDYDSALSYIEKGLKEKDKEETQVLLFNQIVLYERQGDFAAAKEKIAAYLEAYPGDEDAVRENYFLETR</sequence>
<evidence type="ECO:0000256" key="2">
    <source>
        <dbReference type="ARBA" id="ARBA00022803"/>
    </source>
</evidence>
<dbReference type="PANTHER" id="PTHR44858">
    <property type="entry name" value="TETRATRICOPEPTIDE REPEAT PROTEIN 6"/>
    <property type="match status" value="1"/>
</dbReference>
<reference evidence="4" key="2">
    <citation type="submission" date="2021-04" db="EMBL/GenBank/DDBJ databases">
        <authorList>
            <person name="Gilroy R."/>
        </authorList>
    </citation>
    <scope>NUCLEOTIDE SEQUENCE</scope>
    <source>
        <strain evidence="4">1068</strain>
    </source>
</reference>
<dbReference type="PANTHER" id="PTHR44858:SF1">
    <property type="entry name" value="UDP-N-ACETYLGLUCOSAMINE--PEPTIDE N-ACETYLGLUCOSAMINYLTRANSFERASE SPINDLY-RELATED"/>
    <property type="match status" value="1"/>
</dbReference>
<evidence type="ECO:0000313" key="5">
    <source>
        <dbReference type="Proteomes" id="UP000824056"/>
    </source>
</evidence>
<dbReference type="Gene3D" id="1.25.40.10">
    <property type="entry name" value="Tetratricopeptide repeat domain"/>
    <property type="match status" value="4"/>
</dbReference>
<keyword evidence="1" id="KW-0677">Repeat</keyword>
<evidence type="ECO:0000256" key="3">
    <source>
        <dbReference type="PROSITE-ProRule" id="PRU00339"/>
    </source>
</evidence>
<feature type="repeat" description="TPR" evidence="3">
    <location>
        <begin position="11"/>
        <end position="44"/>
    </location>
</feature>
<dbReference type="Pfam" id="PF13174">
    <property type="entry name" value="TPR_6"/>
    <property type="match status" value="1"/>
</dbReference>